<keyword evidence="1" id="KW-0472">Membrane</keyword>
<keyword evidence="1" id="KW-0812">Transmembrane</keyword>
<dbReference type="EMBL" id="JBGFFX010000012">
    <property type="protein sequence ID" value="MEY8772407.1"/>
    <property type="molecule type" value="Genomic_DNA"/>
</dbReference>
<feature type="transmembrane region" description="Helical" evidence="1">
    <location>
        <begin position="39"/>
        <end position="57"/>
    </location>
</feature>
<reference evidence="2 3" key="1">
    <citation type="submission" date="2024-07" db="EMBL/GenBank/DDBJ databases">
        <authorList>
            <person name="Hebao G."/>
        </authorList>
    </citation>
    <scope>NUCLEOTIDE SEQUENCE [LARGE SCALE GENOMIC DNA]</scope>
    <source>
        <strain evidence="2 3">ACCC 02193</strain>
    </source>
</reference>
<protein>
    <submittedName>
        <fullName evidence="2">Uncharacterized protein</fullName>
    </submittedName>
</protein>
<dbReference type="Proteomes" id="UP001565243">
    <property type="component" value="Unassembled WGS sequence"/>
</dbReference>
<organism evidence="2 3">
    <name type="scientific">Erwinia aeris</name>
    <dbReference type="NCBI Taxonomy" id="3239803"/>
    <lineage>
        <taxon>Bacteria</taxon>
        <taxon>Pseudomonadati</taxon>
        <taxon>Pseudomonadota</taxon>
        <taxon>Gammaproteobacteria</taxon>
        <taxon>Enterobacterales</taxon>
        <taxon>Erwiniaceae</taxon>
        <taxon>Erwinia</taxon>
    </lineage>
</organism>
<name>A0ABV4EBU2_9GAMM</name>
<evidence type="ECO:0000313" key="2">
    <source>
        <dbReference type="EMBL" id="MEY8772407.1"/>
    </source>
</evidence>
<gene>
    <name evidence="2" type="ORF">AB6T85_18535</name>
</gene>
<evidence type="ECO:0000313" key="3">
    <source>
        <dbReference type="Proteomes" id="UP001565243"/>
    </source>
</evidence>
<keyword evidence="1" id="KW-1133">Transmembrane helix</keyword>
<evidence type="ECO:0000256" key="1">
    <source>
        <dbReference type="SAM" id="Phobius"/>
    </source>
</evidence>
<sequence>MQKRGLFAQRFQRKMARIAFILNRKIRYNLGIISTKEQLMDLIVFMLIAAMMTLVAVKVR</sequence>
<comment type="caution">
    <text evidence="2">The sequence shown here is derived from an EMBL/GenBank/DDBJ whole genome shotgun (WGS) entry which is preliminary data.</text>
</comment>
<keyword evidence="3" id="KW-1185">Reference proteome</keyword>
<proteinExistence type="predicted"/>
<dbReference type="RefSeq" id="WP_369896344.1">
    <property type="nucleotide sequence ID" value="NZ_JBGFFX010000012.1"/>
</dbReference>
<accession>A0ABV4EBU2</accession>